<organism evidence="3 5">
    <name type="scientific">Molluscum contagiosum virus</name>
    <dbReference type="NCBI Taxonomy" id="10279"/>
    <lineage>
        <taxon>Viruses</taxon>
        <taxon>Varidnaviria</taxon>
        <taxon>Bamfordvirae</taxon>
        <taxon>Nucleocytoviricota</taxon>
        <taxon>Pokkesviricetes</taxon>
        <taxon>Chitovirales</taxon>
        <taxon>Poxviridae</taxon>
        <taxon>Chordopoxvirinae</taxon>
        <taxon>Molluscipoxvirus</taxon>
        <taxon>Molluscipoxvirus molluscum</taxon>
    </lineage>
</organism>
<proteinExistence type="predicted"/>
<accession>A0A858A4N3</accession>
<dbReference type="EMBL" id="MN931744">
    <property type="protein sequence ID" value="QHW17257.1"/>
    <property type="molecule type" value="Genomic_DNA"/>
</dbReference>
<dbReference type="Proteomes" id="UP000613226">
    <property type="component" value="Segment"/>
</dbReference>
<evidence type="ECO:0000256" key="1">
    <source>
        <dbReference type="SAM" id="Phobius"/>
    </source>
</evidence>
<gene>
    <name evidence="3" type="primary">MC150R</name>
</gene>
<evidence type="ECO:0000313" key="4">
    <source>
        <dbReference type="EMBL" id="QHW17257.1"/>
    </source>
</evidence>
<evidence type="ECO:0000313" key="2">
    <source>
        <dbReference type="EMBL" id="QHW16893.1"/>
    </source>
</evidence>
<reference evidence="3" key="1">
    <citation type="submission" date="2020-01" db="EMBL/GenBank/DDBJ databases">
        <title>Global genomic diversity of Molluscum contagiosum virus.</title>
        <authorList>
            <person name="Zorec T.M."/>
            <person name="Skubic L."/>
            <person name="Hosnjak L."/>
            <person name="Trcko K."/>
            <person name="Poljak M."/>
        </authorList>
    </citation>
    <scope>NUCLEOTIDE SEQUENCE</scope>
    <source>
        <strain evidence="2">MCV1_P02S01A</strain>
        <strain evidence="3">MCV1_P02S01B</strain>
        <strain evidence="4">MCV1_P02S02A</strain>
    </source>
</reference>
<dbReference type="Proteomes" id="UP000602142">
    <property type="component" value="Segment"/>
</dbReference>
<evidence type="ECO:0000313" key="3">
    <source>
        <dbReference type="EMBL" id="QHW17075.1"/>
    </source>
</evidence>
<keyword evidence="1" id="KW-1133">Transmembrane helix</keyword>
<dbReference type="Proteomes" id="UP000610093">
    <property type="component" value="Segment"/>
</dbReference>
<sequence>MKTSVHTSEAPSHLFGVYVYICISGFWFCGQGTGVAISHQRMKGVLYKGICTVFASDQQKDKEKKKTKRHTEKTANVIQKREDVPGTKCSPLGVLTFPFPSRHSRSSPCCARRSTARSRARHDTGPARCRVVT</sequence>
<dbReference type="EMBL" id="MN931743">
    <property type="protein sequence ID" value="QHW17075.1"/>
    <property type="molecule type" value="Genomic_DNA"/>
</dbReference>
<keyword evidence="1" id="KW-0472">Membrane</keyword>
<protein>
    <submittedName>
        <fullName evidence="3">MC150R</fullName>
    </submittedName>
</protein>
<dbReference type="EMBL" id="MN931742">
    <property type="protein sequence ID" value="QHW16893.1"/>
    <property type="molecule type" value="Genomic_DNA"/>
</dbReference>
<evidence type="ECO:0000313" key="5">
    <source>
        <dbReference type="Proteomes" id="UP000610093"/>
    </source>
</evidence>
<feature type="transmembrane region" description="Helical" evidence="1">
    <location>
        <begin position="17"/>
        <end position="38"/>
    </location>
</feature>
<name>A0A858A4N3_9POXV</name>
<keyword evidence="1" id="KW-0812">Transmembrane</keyword>